<sequence>MFRKRPDGEKQAAAHSGNSNRRRIAWDIPIFFGIIFALSIAELCFTIDAFIYLNKLHKWYSKTEKGRMGFLIFSCVRTIFLSGTYAAAHFFYVKNLMNTLHLIFLIMSAIFWVISGVLIYQMWSYMECNNAGIPTSFGQFKSLVSGGISLCHEIKTIEILAWVIAAVSVIATIPVIMTYMKMKRQKRARVDGINNEKNGTV</sequence>
<name>A0A9P6JVS3_9AGAR</name>
<organism evidence="2 3">
    <name type="scientific">Crepidotus variabilis</name>
    <dbReference type="NCBI Taxonomy" id="179855"/>
    <lineage>
        <taxon>Eukaryota</taxon>
        <taxon>Fungi</taxon>
        <taxon>Dikarya</taxon>
        <taxon>Basidiomycota</taxon>
        <taxon>Agaricomycotina</taxon>
        <taxon>Agaricomycetes</taxon>
        <taxon>Agaricomycetidae</taxon>
        <taxon>Agaricales</taxon>
        <taxon>Agaricineae</taxon>
        <taxon>Crepidotaceae</taxon>
        <taxon>Crepidotus</taxon>
    </lineage>
</organism>
<comment type="caution">
    <text evidence="2">The sequence shown here is derived from an EMBL/GenBank/DDBJ whole genome shotgun (WGS) entry which is preliminary data.</text>
</comment>
<dbReference type="AlphaFoldDB" id="A0A9P6JVS3"/>
<dbReference type="OrthoDB" id="2874598at2759"/>
<dbReference type="Proteomes" id="UP000807306">
    <property type="component" value="Unassembled WGS sequence"/>
</dbReference>
<keyword evidence="3" id="KW-1185">Reference proteome</keyword>
<evidence type="ECO:0000313" key="2">
    <source>
        <dbReference type="EMBL" id="KAF9533735.1"/>
    </source>
</evidence>
<evidence type="ECO:0000256" key="1">
    <source>
        <dbReference type="SAM" id="Phobius"/>
    </source>
</evidence>
<keyword evidence="1" id="KW-0812">Transmembrane</keyword>
<reference evidence="2" key="1">
    <citation type="submission" date="2020-11" db="EMBL/GenBank/DDBJ databases">
        <authorList>
            <consortium name="DOE Joint Genome Institute"/>
            <person name="Ahrendt S."/>
            <person name="Riley R."/>
            <person name="Andreopoulos W."/>
            <person name="Labutti K."/>
            <person name="Pangilinan J."/>
            <person name="Ruiz-Duenas F.J."/>
            <person name="Barrasa J.M."/>
            <person name="Sanchez-Garcia M."/>
            <person name="Camarero S."/>
            <person name="Miyauchi S."/>
            <person name="Serrano A."/>
            <person name="Linde D."/>
            <person name="Babiker R."/>
            <person name="Drula E."/>
            <person name="Ayuso-Fernandez I."/>
            <person name="Pacheco R."/>
            <person name="Padilla G."/>
            <person name="Ferreira P."/>
            <person name="Barriuso J."/>
            <person name="Kellner H."/>
            <person name="Castanera R."/>
            <person name="Alfaro M."/>
            <person name="Ramirez L."/>
            <person name="Pisabarro A.G."/>
            <person name="Kuo A."/>
            <person name="Tritt A."/>
            <person name="Lipzen A."/>
            <person name="He G."/>
            <person name="Yan M."/>
            <person name="Ng V."/>
            <person name="Cullen D."/>
            <person name="Martin F."/>
            <person name="Rosso M.-N."/>
            <person name="Henrissat B."/>
            <person name="Hibbett D."/>
            <person name="Martinez A.T."/>
            <person name="Grigoriev I.V."/>
        </authorList>
    </citation>
    <scope>NUCLEOTIDE SEQUENCE</scope>
    <source>
        <strain evidence="2">CBS 506.95</strain>
    </source>
</reference>
<keyword evidence="1" id="KW-0472">Membrane</keyword>
<protein>
    <submittedName>
        <fullName evidence="2">Uncharacterized protein</fullName>
    </submittedName>
</protein>
<dbReference type="EMBL" id="MU157827">
    <property type="protein sequence ID" value="KAF9533735.1"/>
    <property type="molecule type" value="Genomic_DNA"/>
</dbReference>
<gene>
    <name evidence="2" type="ORF">CPB83DRAFT_844455</name>
</gene>
<evidence type="ECO:0000313" key="3">
    <source>
        <dbReference type="Proteomes" id="UP000807306"/>
    </source>
</evidence>
<feature type="transmembrane region" description="Helical" evidence="1">
    <location>
        <begin position="30"/>
        <end position="53"/>
    </location>
</feature>
<feature type="transmembrane region" description="Helical" evidence="1">
    <location>
        <begin position="159"/>
        <end position="179"/>
    </location>
</feature>
<proteinExistence type="predicted"/>
<keyword evidence="1" id="KW-1133">Transmembrane helix</keyword>
<accession>A0A9P6JVS3</accession>
<feature type="transmembrane region" description="Helical" evidence="1">
    <location>
        <begin position="68"/>
        <end position="88"/>
    </location>
</feature>
<feature type="transmembrane region" description="Helical" evidence="1">
    <location>
        <begin position="100"/>
        <end position="123"/>
    </location>
</feature>